<name>A0A7W4Z385_9ACTN</name>
<dbReference type="RefSeq" id="WP_064073815.1">
    <property type="nucleotide sequence ID" value="NZ_JACHWR010000002.1"/>
</dbReference>
<reference evidence="2 3" key="1">
    <citation type="submission" date="2020-08" db="EMBL/GenBank/DDBJ databases">
        <title>Sequencing the genomes of 1000 actinobacteria strains.</title>
        <authorList>
            <person name="Klenk H.-P."/>
        </authorList>
    </citation>
    <scope>NUCLEOTIDE SEQUENCE [LARGE SCALE GENOMIC DNA]</scope>
    <source>
        <strain evidence="2 3">DSM 105498</strain>
    </source>
</reference>
<protein>
    <recommendedName>
        <fullName evidence="1">DUF1989 domain-containing protein</fullName>
    </recommendedName>
</protein>
<dbReference type="InterPro" id="IPR018959">
    <property type="entry name" value="DUF1989"/>
</dbReference>
<comment type="caution">
    <text evidence="2">The sequence shown here is derived from an EMBL/GenBank/DDBJ whole genome shotgun (WGS) entry which is preliminary data.</text>
</comment>
<proteinExistence type="predicted"/>
<keyword evidence="3" id="KW-1185">Reference proteome</keyword>
<organism evidence="2 3">
    <name type="scientific">Nocardioides soli</name>
    <dbReference type="NCBI Taxonomy" id="1036020"/>
    <lineage>
        <taxon>Bacteria</taxon>
        <taxon>Bacillati</taxon>
        <taxon>Actinomycetota</taxon>
        <taxon>Actinomycetes</taxon>
        <taxon>Propionibacteriales</taxon>
        <taxon>Nocardioidaceae</taxon>
        <taxon>Nocardioides</taxon>
    </lineage>
</organism>
<evidence type="ECO:0000313" key="3">
    <source>
        <dbReference type="Proteomes" id="UP000589626"/>
    </source>
</evidence>
<dbReference type="EMBL" id="JACHWR010000002">
    <property type="protein sequence ID" value="MBB3043430.1"/>
    <property type="molecule type" value="Genomic_DNA"/>
</dbReference>
<accession>A0A7W4Z385</accession>
<evidence type="ECO:0000313" key="2">
    <source>
        <dbReference type="EMBL" id="MBB3043430.1"/>
    </source>
</evidence>
<sequence length="229" mass="25748">MHESTISLEEEQVMDQDRDLVEQFIVDKCSARAFPLDKGQILRVTAHEGKQVADLKFIRRENMKEQFSSSWSVLLNTLEGVGTNHAITKLWSKPPYENVMLTVVRDDSARHFLNGSCSRRWAELSGGMEVVVMGDKTCWDLFDDALRPFGLGAEDTDSQGTFNVFMSVSHDDSGGLIFESPRCRRGDAIEFRAEMDVLVAAVSCPDINEINDFSPKAMKYEILGLSNED</sequence>
<evidence type="ECO:0000259" key="1">
    <source>
        <dbReference type="Pfam" id="PF09347"/>
    </source>
</evidence>
<dbReference type="Pfam" id="PF09347">
    <property type="entry name" value="DUF1989"/>
    <property type="match status" value="1"/>
</dbReference>
<feature type="domain" description="DUF1989" evidence="1">
    <location>
        <begin position="26"/>
        <end position="198"/>
    </location>
</feature>
<dbReference type="AlphaFoldDB" id="A0A7W4Z385"/>
<dbReference type="PANTHER" id="PTHR31527">
    <property type="entry name" value="RE64534P"/>
    <property type="match status" value="1"/>
</dbReference>
<dbReference type="Proteomes" id="UP000589626">
    <property type="component" value="Unassembled WGS sequence"/>
</dbReference>
<dbReference type="PANTHER" id="PTHR31527:SF0">
    <property type="entry name" value="RE64534P"/>
    <property type="match status" value="1"/>
</dbReference>
<gene>
    <name evidence="2" type="ORF">FHU40_003248</name>
</gene>